<protein>
    <submittedName>
        <fullName evidence="2">CLIP-associating protein 2 isoform X23</fullName>
    </submittedName>
</protein>
<dbReference type="EMBL" id="BRZM01000759">
    <property type="protein sequence ID" value="GLD71825.1"/>
    <property type="molecule type" value="Genomic_DNA"/>
</dbReference>
<feature type="region of interest" description="Disordered" evidence="1">
    <location>
        <begin position="103"/>
        <end position="265"/>
    </location>
</feature>
<dbReference type="AlphaFoldDB" id="A0AAD3NHC1"/>
<sequence>MLGPCEARVSLQPTGVLEEPLPAEADASATRLGITSSIRDPSSPTEEPSVSLPDQHPPSSSSSQSHQSLKGLGQGWGASCPCSALPKSDGCKCSSRVNTAADRLGAGHCPGLTSLDDASDKTDGTRSDNGRVRTKQVLSTASSVSSQVDSRGRSRTKMVSQSQRSDESDCTPGSQSATPVGAGSRSGSPGRVLTSTALSTMSSGAHRVLAGASGDGHRRSRIPRSQGCSRDSSPTRLSVAPSSISSIYNGASRREQRGATLAPPELSTHLTLLGLQVKAEYNYFSVPHPPTPP</sequence>
<feature type="compositionally biased region" description="Basic and acidic residues" evidence="1">
    <location>
        <begin position="118"/>
        <end position="131"/>
    </location>
</feature>
<gene>
    <name evidence="2" type="ORF">AKAME5_002314900</name>
</gene>
<feature type="region of interest" description="Disordered" evidence="1">
    <location>
        <begin position="1"/>
        <end position="70"/>
    </location>
</feature>
<proteinExistence type="predicted"/>
<reference evidence="2" key="1">
    <citation type="submission" date="2022-08" db="EMBL/GenBank/DDBJ databases">
        <title>Genome sequencing of akame (Lates japonicus).</title>
        <authorList>
            <person name="Hashiguchi Y."/>
            <person name="Takahashi H."/>
        </authorList>
    </citation>
    <scope>NUCLEOTIDE SEQUENCE</scope>
    <source>
        <strain evidence="2">Kochi</strain>
    </source>
</reference>
<feature type="compositionally biased region" description="Polar residues" evidence="1">
    <location>
        <begin position="226"/>
        <end position="249"/>
    </location>
</feature>
<organism evidence="2 3">
    <name type="scientific">Lates japonicus</name>
    <name type="common">Japanese lates</name>
    <dbReference type="NCBI Taxonomy" id="270547"/>
    <lineage>
        <taxon>Eukaryota</taxon>
        <taxon>Metazoa</taxon>
        <taxon>Chordata</taxon>
        <taxon>Craniata</taxon>
        <taxon>Vertebrata</taxon>
        <taxon>Euteleostomi</taxon>
        <taxon>Actinopterygii</taxon>
        <taxon>Neopterygii</taxon>
        <taxon>Teleostei</taxon>
        <taxon>Neoteleostei</taxon>
        <taxon>Acanthomorphata</taxon>
        <taxon>Carangaria</taxon>
        <taxon>Carangaria incertae sedis</taxon>
        <taxon>Centropomidae</taxon>
        <taxon>Lates</taxon>
    </lineage>
</organism>
<feature type="compositionally biased region" description="Low complexity" evidence="1">
    <location>
        <begin position="57"/>
        <end position="68"/>
    </location>
</feature>
<comment type="caution">
    <text evidence="2">The sequence shown here is derived from an EMBL/GenBank/DDBJ whole genome shotgun (WGS) entry which is preliminary data.</text>
</comment>
<feature type="compositionally biased region" description="Low complexity" evidence="1">
    <location>
        <begin position="137"/>
        <end position="149"/>
    </location>
</feature>
<evidence type="ECO:0000256" key="1">
    <source>
        <dbReference type="SAM" id="MobiDB-lite"/>
    </source>
</evidence>
<evidence type="ECO:0000313" key="2">
    <source>
        <dbReference type="EMBL" id="GLD71825.1"/>
    </source>
</evidence>
<feature type="compositionally biased region" description="Polar residues" evidence="1">
    <location>
        <begin position="193"/>
        <end position="203"/>
    </location>
</feature>
<name>A0AAD3NHC1_LATJO</name>
<feature type="compositionally biased region" description="Polar residues" evidence="1">
    <location>
        <begin position="33"/>
        <end position="48"/>
    </location>
</feature>
<keyword evidence="3" id="KW-1185">Reference proteome</keyword>
<evidence type="ECO:0000313" key="3">
    <source>
        <dbReference type="Proteomes" id="UP001279410"/>
    </source>
</evidence>
<dbReference type="Proteomes" id="UP001279410">
    <property type="component" value="Unassembled WGS sequence"/>
</dbReference>
<accession>A0AAD3NHC1</accession>